<comment type="caution">
    <text evidence="2">The sequence shown here is derived from an EMBL/GenBank/DDBJ whole genome shotgun (WGS) entry which is preliminary data.</text>
</comment>
<evidence type="ECO:0000313" key="3">
    <source>
        <dbReference type="Proteomes" id="UP000730482"/>
    </source>
</evidence>
<dbReference type="EMBL" id="JAAFYZ010000175">
    <property type="protein sequence ID" value="MBS2552203.1"/>
    <property type="molecule type" value="Genomic_DNA"/>
</dbReference>
<keyword evidence="3" id="KW-1185">Reference proteome</keyword>
<evidence type="ECO:0000313" key="2">
    <source>
        <dbReference type="EMBL" id="MBS2552203.1"/>
    </source>
</evidence>
<reference evidence="2 3" key="1">
    <citation type="submission" date="2020-02" db="EMBL/GenBank/DDBJ databases">
        <title>Acidophilic actinobacteria isolated from forest soil.</title>
        <authorList>
            <person name="Golinska P."/>
        </authorList>
    </citation>
    <scope>NUCLEOTIDE SEQUENCE [LARGE SCALE GENOMIC DNA]</scope>
    <source>
        <strain evidence="2 3">NL8</strain>
    </source>
</reference>
<accession>A0ABS5L1L1</accession>
<sequence length="150" mass="16432">MRDGDKEKTMPSTGIRQVIRAFAHFGLTGADSVCDRGIRELRLASEIVALGWFRKELLKSAKKPPRSRRLADLAIIEAKHRVGPIGIAGIGGRGDRIGDIPDFAARFMQRPPDPARCVTEVGIGDRPQSAESRQPPTPYEGERPSFCPVS</sequence>
<protein>
    <submittedName>
        <fullName evidence="2">Uncharacterized protein</fullName>
    </submittedName>
</protein>
<organism evidence="2 3">
    <name type="scientific">Catenulispora pinistramenti</name>
    <dbReference type="NCBI Taxonomy" id="2705254"/>
    <lineage>
        <taxon>Bacteria</taxon>
        <taxon>Bacillati</taxon>
        <taxon>Actinomycetota</taxon>
        <taxon>Actinomycetes</taxon>
        <taxon>Catenulisporales</taxon>
        <taxon>Catenulisporaceae</taxon>
        <taxon>Catenulispora</taxon>
    </lineage>
</organism>
<dbReference type="RefSeq" id="WP_212017555.1">
    <property type="nucleotide sequence ID" value="NZ_JAAFYZ010000175.1"/>
</dbReference>
<name>A0ABS5L1L1_9ACTN</name>
<proteinExistence type="predicted"/>
<evidence type="ECO:0000256" key="1">
    <source>
        <dbReference type="SAM" id="MobiDB-lite"/>
    </source>
</evidence>
<feature type="region of interest" description="Disordered" evidence="1">
    <location>
        <begin position="119"/>
        <end position="150"/>
    </location>
</feature>
<dbReference type="Proteomes" id="UP000730482">
    <property type="component" value="Unassembled WGS sequence"/>
</dbReference>
<gene>
    <name evidence="2" type="ORF">KGQ19_35635</name>
</gene>